<comment type="caution">
    <text evidence="1">The sequence shown here is derived from an EMBL/GenBank/DDBJ whole genome shotgun (WGS) entry which is preliminary data.</text>
</comment>
<proteinExistence type="predicted"/>
<sequence>MQDRSGQVGELQVNVVFLGTYATAFTDLDCHGAGDDVARGEVLGGGGVALHETLALGVEEDTTFAAGAWREKGLETLLSMER</sequence>
<protein>
    <submittedName>
        <fullName evidence="1">Uncharacterized protein</fullName>
    </submittedName>
</protein>
<dbReference type="AlphaFoldDB" id="A0A433D082"/>
<evidence type="ECO:0000313" key="1">
    <source>
        <dbReference type="EMBL" id="RUP44238.1"/>
    </source>
</evidence>
<dbReference type="Proteomes" id="UP000268093">
    <property type="component" value="Unassembled WGS sequence"/>
</dbReference>
<gene>
    <name evidence="1" type="ORF">BC936DRAFT_149730</name>
</gene>
<dbReference type="AntiFam" id="ANF00152">
    <property type="entry name" value="Shadow ORF (opposite nadB1)"/>
</dbReference>
<name>A0A433D082_9FUNG</name>
<reference evidence="1 2" key="1">
    <citation type="journal article" date="2018" name="New Phytol.">
        <title>Phylogenomics of Endogonaceae and evolution of mycorrhizas within Mucoromycota.</title>
        <authorList>
            <person name="Chang Y."/>
            <person name="Desiro A."/>
            <person name="Na H."/>
            <person name="Sandor L."/>
            <person name="Lipzen A."/>
            <person name="Clum A."/>
            <person name="Barry K."/>
            <person name="Grigoriev I.V."/>
            <person name="Martin F.M."/>
            <person name="Stajich J.E."/>
            <person name="Smith M.E."/>
            <person name="Bonito G."/>
            <person name="Spatafora J.W."/>
        </authorList>
    </citation>
    <scope>NUCLEOTIDE SEQUENCE [LARGE SCALE GENOMIC DNA]</scope>
    <source>
        <strain evidence="1 2">GMNB39</strain>
    </source>
</reference>
<organism evidence="1 2">
    <name type="scientific">Jimgerdemannia flammicorona</name>
    <dbReference type="NCBI Taxonomy" id="994334"/>
    <lineage>
        <taxon>Eukaryota</taxon>
        <taxon>Fungi</taxon>
        <taxon>Fungi incertae sedis</taxon>
        <taxon>Mucoromycota</taxon>
        <taxon>Mucoromycotina</taxon>
        <taxon>Endogonomycetes</taxon>
        <taxon>Endogonales</taxon>
        <taxon>Endogonaceae</taxon>
        <taxon>Jimgerdemannia</taxon>
    </lineage>
</organism>
<dbReference type="EMBL" id="RBNI01009293">
    <property type="protein sequence ID" value="RUP44238.1"/>
    <property type="molecule type" value="Genomic_DNA"/>
</dbReference>
<keyword evidence="2" id="KW-1185">Reference proteome</keyword>
<evidence type="ECO:0000313" key="2">
    <source>
        <dbReference type="Proteomes" id="UP000268093"/>
    </source>
</evidence>
<accession>A0A433D082</accession>